<dbReference type="AlphaFoldDB" id="A0A392UC20"/>
<keyword evidence="3" id="KW-1185">Reference proteome</keyword>
<evidence type="ECO:0000256" key="1">
    <source>
        <dbReference type="SAM" id="MobiDB-lite"/>
    </source>
</evidence>
<proteinExistence type="predicted"/>
<accession>A0A392UC20</accession>
<feature type="region of interest" description="Disordered" evidence="1">
    <location>
        <begin position="1"/>
        <end position="38"/>
    </location>
</feature>
<dbReference type="Proteomes" id="UP000265520">
    <property type="component" value="Unassembled WGS sequence"/>
</dbReference>
<sequence>MEEESPKRKRSQRTNKSGEGSSQQQQQSPPQEPSYAQAYVAASPFIHPNQHPWSDLFYAKAKKKRY</sequence>
<feature type="compositionally biased region" description="Low complexity" evidence="1">
    <location>
        <begin position="17"/>
        <end position="29"/>
    </location>
</feature>
<protein>
    <submittedName>
        <fullName evidence="2">Uncharacterized protein</fullName>
    </submittedName>
</protein>
<name>A0A392UC20_9FABA</name>
<dbReference type="EMBL" id="LXQA010786347">
    <property type="protein sequence ID" value="MCI70952.1"/>
    <property type="molecule type" value="Genomic_DNA"/>
</dbReference>
<evidence type="ECO:0000313" key="3">
    <source>
        <dbReference type="Proteomes" id="UP000265520"/>
    </source>
</evidence>
<evidence type="ECO:0000313" key="2">
    <source>
        <dbReference type="EMBL" id="MCI70952.1"/>
    </source>
</evidence>
<feature type="non-terminal residue" evidence="2">
    <location>
        <position position="66"/>
    </location>
</feature>
<reference evidence="2 3" key="1">
    <citation type="journal article" date="2018" name="Front. Plant Sci.">
        <title>Red Clover (Trifolium pratense) and Zigzag Clover (T. medium) - A Picture of Genomic Similarities and Differences.</title>
        <authorList>
            <person name="Dluhosova J."/>
            <person name="Istvanek J."/>
            <person name="Nedelnik J."/>
            <person name="Repkova J."/>
        </authorList>
    </citation>
    <scope>NUCLEOTIDE SEQUENCE [LARGE SCALE GENOMIC DNA]</scope>
    <source>
        <strain evidence="3">cv. 10/8</strain>
        <tissue evidence="2">Leaf</tissue>
    </source>
</reference>
<comment type="caution">
    <text evidence="2">The sequence shown here is derived from an EMBL/GenBank/DDBJ whole genome shotgun (WGS) entry which is preliminary data.</text>
</comment>
<organism evidence="2 3">
    <name type="scientific">Trifolium medium</name>
    <dbReference type="NCBI Taxonomy" id="97028"/>
    <lineage>
        <taxon>Eukaryota</taxon>
        <taxon>Viridiplantae</taxon>
        <taxon>Streptophyta</taxon>
        <taxon>Embryophyta</taxon>
        <taxon>Tracheophyta</taxon>
        <taxon>Spermatophyta</taxon>
        <taxon>Magnoliopsida</taxon>
        <taxon>eudicotyledons</taxon>
        <taxon>Gunneridae</taxon>
        <taxon>Pentapetalae</taxon>
        <taxon>rosids</taxon>
        <taxon>fabids</taxon>
        <taxon>Fabales</taxon>
        <taxon>Fabaceae</taxon>
        <taxon>Papilionoideae</taxon>
        <taxon>50 kb inversion clade</taxon>
        <taxon>NPAAA clade</taxon>
        <taxon>Hologalegina</taxon>
        <taxon>IRL clade</taxon>
        <taxon>Trifolieae</taxon>
        <taxon>Trifolium</taxon>
    </lineage>
</organism>